<name>A0ABU4XGH1_9HYPH</name>
<keyword evidence="2" id="KW-1185">Reference proteome</keyword>
<dbReference type="PANTHER" id="PTHR46018:SF7">
    <property type="entry name" value="RIBONUCLEASE Z"/>
    <property type="match status" value="1"/>
</dbReference>
<dbReference type="EMBL" id="JAVIIZ010000005">
    <property type="protein sequence ID" value="MDX8472732.1"/>
    <property type="molecule type" value="Genomic_DNA"/>
</dbReference>
<dbReference type="SUPFAM" id="SSF56281">
    <property type="entry name" value="Metallo-hydrolase/oxidoreductase"/>
    <property type="match status" value="1"/>
</dbReference>
<proteinExistence type="predicted"/>
<dbReference type="RefSeq" id="WP_320315502.1">
    <property type="nucleotide sequence ID" value="NZ_JAVIIX010000002.1"/>
</dbReference>
<organism evidence="1 2">
    <name type="scientific">Mesorhizobium dulcispinae</name>
    <dbReference type="NCBI Taxonomy" id="3072316"/>
    <lineage>
        <taxon>Bacteria</taxon>
        <taxon>Pseudomonadati</taxon>
        <taxon>Pseudomonadota</taxon>
        <taxon>Alphaproteobacteria</taxon>
        <taxon>Hyphomicrobiales</taxon>
        <taxon>Phyllobacteriaceae</taxon>
        <taxon>Mesorhizobium</taxon>
    </lineage>
</organism>
<dbReference type="NCBIfam" id="NF002558">
    <property type="entry name" value="PRK02126.1"/>
    <property type="match status" value="1"/>
</dbReference>
<dbReference type="InterPro" id="IPR036866">
    <property type="entry name" value="RibonucZ/Hydroxyglut_hydro"/>
</dbReference>
<evidence type="ECO:0000313" key="2">
    <source>
        <dbReference type="Proteomes" id="UP001271780"/>
    </source>
</evidence>
<comment type="caution">
    <text evidence="1">The sequence shown here is derived from an EMBL/GenBank/DDBJ whole genome shotgun (WGS) entry which is preliminary data.</text>
</comment>
<dbReference type="Proteomes" id="UP001271780">
    <property type="component" value="Unassembled WGS sequence"/>
</dbReference>
<dbReference type="PANTHER" id="PTHR46018">
    <property type="entry name" value="ZINC PHOSPHODIESTERASE ELAC PROTEIN 1"/>
    <property type="match status" value="1"/>
</dbReference>
<reference evidence="1 2" key="1">
    <citation type="submission" date="2023-08" db="EMBL/GenBank/DDBJ databases">
        <title>Implementing the SeqCode for naming new Mesorhizobium species isolated from Vachellia karroo root nodules.</title>
        <authorList>
            <person name="Van Lill M."/>
        </authorList>
    </citation>
    <scope>NUCLEOTIDE SEQUENCE [LARGE SCALE GENOMIC DNA]</scope>
    <source>
        <strain evidence="1 2">VK23A</strain>
    </source>
</reference>
<dbReference type="Gene3D" id="3.60.15.10">
    <property type="entry name" value="Ribonuclease Z/Hydroxyacylglutathione hydrolase-like"/>
    <property type="match status" value="1"/>
</dbReference>
<protein>
    <submittedName>
        <fullName evidence="1">Ribonuclease Z</fullName>
    </submittedName>
</protein>
<evidence type="ECO:0000313" key="1">
    <source>
        <dbReference type="EMBL" id="MDX8472732.1"/>
    </source>
</evidence>
<sequence length="333" mass="36855">MTLLVQPRFVNEPFSDPGLLLDFRFGSRAVLFDLGDLSALSPREILRVSHVFVSHMHMDHFSGFDRLLGVSLYRGKQVHIIGPPGLTDAVEAKLRAYTWNLLNERSQDFTIFASDWTEAGFATAAAFRARRAFVRQNWQNRDTQFPLDDPEFTIEAVTLDHGIPCLAFAFQEKLRVNVHRSRLDELGLPVGPWLANAKRAVRRGADAATEFMPSAGKKVTLGELLRAQALVCAPGQRIAYATDLAFGPENVTRLCNLVRGADQLFIEGGFLEADRDLAASKKHLTAAQAGAIARQAGAISAHQVHLSPRYLGREDELRTEFEAEFLGGSVTAR</sequence>
<gene>
    <name evidence="1" type="ORF">RFM27_11660</name>
</gene>
<accession>A0ABU4XGH1</accession>